<dbReference type="GO" id="GO:0016746">
    <property type="term" value="F:acyltransferase activity"/>
    <property type="evidence" value="ECO:0007669"/>
    <property type="project" value="UniProtKB-KW"/>
</dbReference>
<evidence type="ECO:0000256" key="4">
    <source>
        <dbReference type="ARBA" id="ARBA00022679"/>
    </source>
</evidence>
<proteinExistence type="predicted"/>
<keyword evidence="8" id="KW-1185">Reference proteome</keyword>
<feature type="non-terminal residue" evidence="7">
    <location>
        <position position="217"/>
    </location>
</feature>
<gene>
    <name evidence="7" type="ORF">PHYBOEH_006504</name>
</gene>
<keyword evidence="5" id="KW-0472">Membrane</keyword>
<dbReference type="GO" id="GO:0005886">
    <property type="term" value="C:plasma membrane"/>
    <property type="evidence" value="ECO:0007669"/>
    <property type="project" value="UniProtKB-SubCell"/>
</dbReference>
<evidence type="ECO:0000313" key="8">
    <source>
        <dbReference type="Proteomes" id="UP000693981"/>
    </source>
</evidence>
<dbReference type="GO" id="GO:1901137">
    <property type="term" value="P:carbohydrate derivative biosynthetic process"/>
    <property type="evidence" value="ECO:0007669"/>
    <property type="project" value="UniProtKB-ARBA"/>
</dbReference>
<dbReference type="PANTHER" id="PTHR30606">
    <property type="entry name" value="LIPID A BIOSYNTHESIS LAUROYL ACYLTRANSFERASE"/>
    <property type="match status" value="1"/>
</dbReference>
<comment type="subcellular location">
    <subcellularLocation>
        <location evidence="1">Cell inner membrane</location>
    </subcellularLocation>
</comment>
<name>A0A8T1WJF5_9STRA</name>
<comment type="caution">
    <text evidence="7">The sequence shown here is derived from an EMBL/GenBank/DDBJ whole genome shotgun (WGS) entry which is preliminary data.</text>
</comment>
<evidence type="ECO:0000256" key="6">
    <source>
        <dbReference type="ARBA" id="ARBA00023315"/>
    </source>
</evidence>
<evidence type="ECO:0000256" key="1">
    <source>
        <dbReference type="ARBA" id="ARBA00004533"/>
    </source>
</evidence>
<dbReference type="InterPro" id="IPR004960">
    <property type="entry name" value="LipA_acyltrans"/>
</dbReference>
<reference evidence="7" key="1">
    <citation type="submission" date="2021-02" db="EMBL/GenBank/DDBJ databases">
        <authorList>
            <person name="Palmer J.M."/>
        </authorList>
    </citation>
    <scope>NUCLEOTIDE SEQUENCE</scope>
    <source>
        <strain evidence="7">SCRP23</strain>
    </source>
</reference>
<dbReference type="GO" id="GO:0008610">
    <property type="term" value="P:lipid biosynthetic process"/>
    <property type="evidence" value="ECO:0007669"/>
    <property type="project" value="UniProtKB-ARBA"/>
</dbReference>
<dbReference type="EMBL" id="JAGDFL010000345">
    <property type="protein sequence ID" value="KAG7392063.1"/>
    <property type="molecule type" value="Genomic_DNA"/>
</dbReference>
<evidence type="ECO:0000256" key="3">
    <source>
        <dbReference type="ARBA" id="ARBA00022519"/>
    </source>
</evidence>
<evidence type="ECO:0000313" key="7">
    <source>
        <dbReference type="EMBL" id="KAG7392063.1"/>
    </source>
</evidence>
<keyword evidence="3" id="KW-0997">Cell inner membrane</keyword>
<evidence type="ECO:0000256" key="2">
    <source>
        <dbReference type="ARBA" id="ARBA00022475"/>
    </source>
</evidence>
<dbReference type="OrthoDB" id="58160at2759"/>
<accession>A0A8T1WJF5</accession>
<protein>
    <submittedName>
        <fullName evidence="7">Uncharacterized protein</fullName>
    </submittedName>
</protein>
<organism evidence="7 8">
    <name type="scientific">Phytophthora boehmeriae</name>
    <dbReference type="NCBI Taxonomy" id="109152"/>
    <lineage>
        <taxon>Eukaryota</taxon>
        <taxon>Sar</taxon>
        <taxon>Stramenopiles</taxon>
        <taxon>Oomycota</taxon>
        <taxon>Peronosporomycetes</taxon>
        <taxon>Peronosporales</taxon>
        <taxon>Peronosporaceae</taxon>
        <taxon>Phytophthora</taxon>
    </lineage>
</organism>
<keyword evidence="6" id="KW-0012">Acyltransferase</keyword>
<dbReference type="AlphaFoldDB" id="A0A8T1WJF5"/>
<keyword evidence="4" id="KW-0808">Transferase</keyword>
<evidence type="ECO:0000256" key="5">
    <source>
        <dbReference type="ARBA" id="ARBA00023136"/>
    </source>
</evidence>
<sequence length="217" mass="23323">METRSFSKLGILGGAGTAGAGAETSGPATVARGGVVRLRRQVVLARVARGLPLLTDAQQTQVARESYTYAALSLLWLLRLGALPNPQSLVALDDDTRASVDAMRTLLTNGEAPPHAIIRPATQDKKCYELLRDVLQRLNANGSAAQLVGLVADQRCNNEHARAVVTFLGQSTHFPTGAARLHLESGATLWFAAVLHNKRFYTTSDPTEKPFCLVLRP</sequence>
<dbReference type="PANTHER" id="PTHR30606:SF10">
    <property type="entry name" value="PHOSPHATIDYLINOSITOL MANNOSIDE ACYLTRANSFERASE"/>
    <property type="match status" value="1"/>
</dbReference>
<keyword evidence="2" id="KW-1003">Cell membrane</keyword>
<dbReference type="Proteomes" id="UP000693981">
    <property type="component" value="Unassembled WGS sequence"/>
</dbReference>